<evidence type="ECO:0000313" key="3">
    <source>
        <dbReference type="Proteomes" id="UP000007015"/>
    </source>
</evidence>
<sequence>MPPPSSSSSSPPSLPHRRLSGRRQSRTPTGTAAAGLRPVRTWVARGASRVATVATIRIRAHPDTMPTAGRQLAAGRSGGGRAEWWRCVVAADRAGGGGNPLRSAPFWPELAGLTPGDGVRRGSGRAGGGEEAVAATVARAAVAGRVGRRWLKRGDGWEAASRAPLRMAMAGRGGSGPPRGRIRCGASSWWWQHRGAHGDISGGNGAGARGDGDGGNGVEFIATVAAETWSAAAARWLVDSIGGCWLRWLWGSRGRGSGAELVATVAVAAGRRRWGCGWPAAR</sequence>
<evidence type="ECO:0000313" key="2">
    <source>
        <dbReference type="EMBL" id="EEC72473.1"/>
    </source>
</evidence>
<feature type="compositionally biased region" description="Basic residues" evidence="1">
    <location>
        <begin position="15"/>
        <end position="25"/>
    </location>
</feature>
<keyword evidence="3" id="KW-1185">Reference proteome</keyword>
<dbReference type="Gramene" id="BGIOSGA007523-TA">
    <property type="protein sequence ID" value="BGIOSGA007523-PA"/>
    <property type="gene ID" value="BGIOSGA007523"/>
</dbReference>
<accession>B8AHU4</accession>
<dbReference type="EMBL" id="CM000127">
    <property type="protein sequence ID" value="EEC72473.1"/>
    <property type="molecule type" value="Genomic_DNA"/>
</dbReference>
<organism evidence="2 3">
    <name type="scientific">Oryza sativa subsp. indica</name>
    <name type="common">Rice</name>
    <dbReference type="NCBI Taxonomy" id="39946"/>
    <lineage>
        <taxon>Eukaryota</taxon>
        <taxon>Viridiplantae</taxon>
        <taxon>Streptophyta</taxon>
        <taxon>Embryophyta</taxon>
        <taxon>Tracheophyta</taxon>
        <taxon>Spermatophyta</taxon>
        <taxon>Magnoliopsida</taxon>
        <taxon>Liliopsida</taxon>
        <taxon>Poales</taxon>
        <taxon>Poaceae</taxon>
        <taxon>BOP clade</taxon>
        <taxon>Oryzoideae</taxon>
        <taxon>Oryzeae</taxon>
        <taxon>Oryzinae</taxon>
        <taxon>Oryza</taxon>
        <taxon>Oryza sativa</taxon>
    </lineage>
</organism>
<reference evidence="2 3" key="1">
    <citation type="journal article" date="2005" name="PLoS Biol.">
        <title>The genomes of Oryza sativa: a history of duplications.</title>
        <authorList>
            <person name="Yu J."/>
            <person name="Wang J."/>
            <person name="Lin W."/>
            <person name="Li S."/>
            <person name="Li H."/>
            <person name="Zhou J."/>
            <person name="Ni P."/>
            <person name="Dong W."/>
            <person name="Hu S."/>
            <person name="Zeng C."/>
            <person name="Zhang J."/>
            <person name="Zhang Y."/>
            <person name="Li R."/>
            <person name="Xu Z."/>
            <person name="Li S."/>
            <person name="Li X."/>
            <person name="Zheng H."/>
            <person name="Cong L."/>
            <person name="Lin L."/>
            <person name="Yin J."/>
            <person name="Geng J."/>
            <person name="Li G."/>
            <person name="Shi J."/>
            <person name="Liu J."/>
            <person name="Lv H."/>
            <person name="Li J."/>
            <person name="Wang J."/>
            <person name="Deng Y."/>
            <person name="Ran L."/>
            <person name="Shi X."/>
            <person name="Wang X."/>
            <person name="Wu Q."/>
            <person name="Li C."/>
            <person name="Ren X."/>
            <person name="Wang J."/>
            <person name="Wang X."/>
            <person name="Li D."/>
            <person name="Liu D."/>
            <person name="Zhang X."/>
            <person name="Ji Z."/>
            <person name="Zhao W."/>
            <person name="Sun Y."/>
            <person name="Zhang Z."/>
            <person name="Bao J."/>
            <person name="Han Y."/>
            <person name="Dong L."/>
            <person name="Ji J."/>
            <person name="Chen P."/>
            <person name="Wu S."/>
            <person name="Liu J."/>
            <person name="Xiao Y."/>
            <person name="Bu D."/>
            <person name="Tan J."/>
            <person name="Yang L."/>
            <person name="Ye C."/>
            <person name="Zhang J."/>
            <person name="Xu J."/>
            <person name="Zhou Y."/>
            <person name="Yu Y."/>
            <person name="Zhang B."/>
            <person name="Zhuang S."/>
            <person name="Wei H."/>
            <person name="Liu B."/>
            <person name="Lei M."/>
            <person name="Yu H."/>
            <person name="Li Y."/>
            <person name="Xu H."/>
            <person name="Wei S."/>
            <person name="He X."/>
            <person name="Fang L."/>
            <person name="Zhang Z."/>
            <person name="Zhang Y."/>
            <person name="Huang X."/>
            <person name="Su Z."/>
            <person name="Tong W."/>
            <person name="Li J."/>
            <person name="Tong Z."/>
            <person name="Li S."/>
            <person name="Ye J."/>
            <person name="Wang L."/>
            <person name="Fang L."/>
            <person name="Lei T."/>
            <person name="Chen C."/>
            <person name="Chen H."/>
            <person name="Xu Z."/>
            <person name="Li H."/>
            <person name="Huang H."/>
            <person name="Zhang F."/>
            <person name="Xu H."/>
            <person name="Li N."/>
            <person name="Zhao C."/>
            <person name="Li S."/>
            <person name="Dong L."/>
            <person name="Huang Y."/>
            <person name="Li L."/>
            <person name="Xi Y."/>
            <person name="Qi Q."/>
            <person name="Li W."/>
            <person name="Zhang B."/>
            <person name="Hu W."/>
            <person name="Zhang Y."/>
            <person name="Tian X."/>
            <person name="Jiao Y."/>
            <person name="Liang X."/>
            <person name="Jin J."/>
            <person name="Gao L."/>
            <person name="Zheng W."/>
            <person name="Hao B."/>
            <person name="Liu S."/>
            <person name="Wang W."/>
            <person name="Yuan L."/>
            <person name="Cao M."/>
            <person name="McDermott J."/>
            <person name="Samudrala R."/>
            <person name="Wang J."/>
            <person name="Wong G.K."/>
            <person name="Yang H."/>
        </authorList>
    </citation>
    <scope>NUCLEOTIDE SEQUENCE [LARGE SCALE GENOMIC DNA]</scope>
    <source>
        <strain evidence="3">cv. 93-11</strain>
    </source>
</reference>
<protein>
    <submittedName>
        <fullName evidence="2">Uncharacterized protein</fullName>
    </submittedName>
</protein>
<proteinExistence type="predicted"/>
<feature type="compositionally biased region" description="Low complexity" evidence="1">
    <location>
        <begin position="1"/>
        <end position="11"/>
    </location>
</feature>
<dbReference type="AlphaFoldDB" id="B8AHU4"/>
<gene>
    <name evidence="2" type="ORF">OsI_05831</name>
</gene>
<feature type="region of interest" description="Disordered" evidence="1">
    <location>
        <begin position="1"/>
        <end position="36"/>
    </location>
</feature>
<dbReference type="HOGENOM" id="CLU_988286_0_0_1"/>
<evidence type="ECO:0000256" key="1">
    <source>
        <dbReference type="SAM" id="MobiDB-lite"/>
    </source>
</evidence>
<name>B8AHU4_ORYSI</name>
<dbReference type="Proteomes" id="UP000007015">
    <property type="component" value="Chromosome 2"/>
</dbReference>